<organism evidence="2 3">
    <name type="scientific">Strigomonas culicis</name>
    <dbReference type="NCBI Taxonomy" id="28005"/>
    <lineage>
        <taxon>Eukaryota</taxon>
        <taxon>Discoba</taxon>
        <taxon>Euglenozoa</taxon>
        <taxon>Kinetoplastea</taxon>
        <taxon>Metakinetoplastina</taxon>
        <taxon>Trypanosomatida</taxon>
        <taxon>Trypanosomatidae</taxon>
        <taxon>Strigomonadinae</taxon>
        <taxon>Strigomonas</taxon>
    </lineage>
</organism>
<dbReference type="AlphaFoldDB" id="S9TS01"/>
<comment type="caution">
    <text evidence="2">The sequence shown here is derived from an EMBL/GenBank/DDBJ whole genome shotgun (WGS) entry which is preliminary data.</text>
</comment>
<keyword evidence="3" id="KW-1185">Reference proteome</keyword>
<dbReference type="EMBL" id="ATMH01009540">
    <property type="protein sequence ID" value="EPY19288.1"/>
    <property type="molecule type" value="Genomic_DNA"/>
</dbReference>
<feature type="region of interest" description="Disordered" evidence="1">
    <location>
        <begin position="127"/>
        <end position="160"/>
    </location>
</feature>
<proteinExistence type="predicted"/>
<evidence type="ECO:0000256" key="1">
    <source>
        <dbReference type="SAM" id="MobiDB-lite"/>
    </source>
</evidence>
<evidence type="ECO:0000313" key="2">
    <source>
        <dbReference type="EMBL" id="EPY19288.1"/>
    </source>
</evidence>
<accession>S9TS01</accession>
<evidence type="ECO:0000313" key="3">
    <source>
        <dbReference type="Proteomes" id="UP000015354"/>
    </source>
</evidence>
<name>S9TS01_9TRYP</name>
<gene>
    <name evidence="2" type="ORF">STCU_09540</name>
</gene>
<reference evidence="2 3" key="1">
    <citation type="journal article" date="2013" name="PLoS ONE">
        <title>Predicting the Proteins of Angomonas deanei, Strigomonas culicis and Their Respective Endosymbionts Reveals New Aspects of the Trypanosomatidae Family.</title>
        <authorList>
            <person name="Motta M.C."/>
            <person name="Martins A.C."/>
            <person name="de Souza S.S."/>
            <person name="Catta-Preta C.M."/>
            <person name="Silva R."/>
            <person name="Klein C.C."/>
            <person name="de Almeida L.G."/>
            <person name="de Lima Cunha O."/>
            <person name="Ciapina L.P."/>
            <person name="Brocchi M."/>
            <person name="Colabardini A.C."/>
            <person name="de Araujo Lima B."/>
            <person name="Machado C.R."/>
            <person name="de Almeida Soares C.M."/>
            <person name="Probst C.M."/>
            <person name="de Menezes C.B."/>
            <person name="Thompson C.E."/>
            <person name="Bartholomeu D.C."/>
            <person name="Gradia D.F."/>
            <person name="Pavoni D.P."/>
            <person name="Grisard E.C."/>
            <person name="Fantinatti-Garboggini F."/>
            <person name="Marchini F.K."/>
            <person name="Rodrigues-Luiz G.F."/>
            <person name="Wagner G."/>
            <person name="Goldman G.H."/>
            <person name="Fietto J.L."/>
            <person name="Elias M.C."/>
            <person name="Goldman M.H."/>
            <person name="Sagot M.F."/>
            <person name="Pereira M."/>
            <person name="Stoco P.H."/>
            <person name="de Mendonca-Neto R.P."/>
            <person name="Teixeira S.M."/>
            <person name="Maciel T.E."/>
            <person name="de Oliveira Mendes T.A."/>
            <person name="Urmenyi T.P."/>
            <person name="de Souza W."/>
            <person name="Schenkman S."/>
            <person name="de Vasconcelos A.T."/>
        </authorList>
    </citation>
    <scope>NUCLEOTIDE SEQUENCE [LARGE SCALE GENOMIC DNA]</scope>
</reference>
<sequence length="758" mass="84150">MRCLLVVGGASAVSAAASGAAAVATLTMTGVMRRSSKLYTEAGLLTACASLGPPTVRLFPVTGDTNTPCRATCRRRASSPLSVRFHTPLHLREEVRAGRPRDGEGRLRGQVGFDELRHTRPRAHPRRLRAAGGERGQRAVAARPAAAHRPRRGGRDRGGQGVAHVELHTERVGARAAAAAQHTRRGARPVLLPPQALHGELVALVGLVVEQPQDGGQGGHAALRLVQLARVEERLLEGRAALHVAGDDVAHRRVHRLREVCLRPLDLLPPRLPRQRVRVVHRLENGAQKRAVEPQRRLLRVVTKIDVEQIVAQLHLLAEGVRVLLVAVRVPARARVDLRRAMQQRGHVHVVPHHNEKQEDQVHRAAVDHVRRRQGLRRRDGRARGIAPGRPTQWLRGGRRGRRLDGRLLLLVVVAAVAQRHAGVAKDDRALHLLAAHHIVLLCCRLRRRGLRGRGGRVHGLRHGRRLMRLQCGRRRRALDVLRPLGRLHRLLVVVLVALEDVNANANVGEHLRERHDAELREGVVKRGRDGAEMRGGAAQRTAQHIRIFGDEEEGREHRILVDQRRRQQKAVHVENFVICLACDTTATHEDLRDGAPWGSVTARLLVRLAEKVVELVAHRLHLDIEVAHVQVGLLVVARGTGALALRVERKDDGPPHDEVPLLKERLHFGYPQRLVRVGGIDEHVVKRHRLGGGVCVAGDAAQRTRRGPTHKLGDVRNTHVNGKECTINNQRHTVDVTNCMTTSIGRRNTIRRVVRYT</sequence>
<protein>
    <submittedName>
        <fullName evidence="2">Uncharacterized protein</fullName>
    </submittedName>
</protein>
<dbReference type="Proteomes" id="UP000015354">
    <property type="component" value="Unassembled WGS sequence"/>
</dbReference>